<reference evidence="2 3" key="1">
    <citation type="journal article" date="2013" name="J. Microbiol.">
        <title>Mucilaginibacter ginsenosidivorax sp. nov., with ginsenoside converting activity isolated from sediment.</title>
        <authorList>
            <person name="Kim J.K."/>
            <person name="Choi T.E."/>
            <person name="Liu Q.M."/>
            <person name="Park H.Y."/>
            <person name="Yi T.H."/>
            <person name="Yoon M.H."/>
            <person name="Kim S.C."/>
            <person name="Im W.T."/>
        </authorList>
    </citation>
    <scope>NUCLEOTIDE SEQUENCE [LARGE SCALE GENOMIC DNA]</scope>
    <source>
        <strain evidence="2 3">KHI28</strain>
    </source>
</reference>
<dbReference type="GO" id="GO:0032259">
    <property type="term" value="P:methylation"/>
    <property type="evidence" value="ECO:0007669"/>
    <property type="project" value="UniProtKB-KW"/>
</dbReference>
<dbReference type="EMBL" id="CP042437">
    <property type="protein sequence ID" value="QEC76054.1"/>
    <property type="molecule type" value="Genomic_DNA"/>
</dbReference>
<dbReference type="InterPro" id="IPR029063">
    <property type="entry name" value="SAM-dependent_MTases_sf"/>
</dbReference>
<evidence type="ECO:0000313" key="3">
    <source>
        <dbReference type="Proteomes" id="UP000321362"/>
    </source>
</evidence>
<keyword evidence="2" id="KW-0489">Methyltransferase</keyword>
<dbReference type="CDD" id="cd02440">
    <property type="entry name" value="AdoMet_MTases"/>
    <property type="match status" value="1"/>
</dbReference>
<organism evidence="2 3">
    <name type="scientific">Mucilaginibacter ginsenosidivorax</name>
    <dbReference type="NCBI Taxonomy" id="862126"/>
    <lineage>
        <taxon>Bacteria</taxon>
        <taxon>Pseudomonadati</taxon>
        <taxon>Bacteroidota</taxon>
        <taxon>Sphingobacteriia</taxon>
        <taxon>Sphingobacteriales</taxon>
        <taxon>Sphingobacteriaceae</taxon>
        <taxon>Mucilaginibacter</taxon>
    </lineage>
</organism>
<protein>
    <submittedName>
        <fullName evidence="2">Class I SAM-dependent methyltransferase</fullName>
    </submittedName>
</protein>
<dbReference type="Gene3D" id="3.40.50.150">
    <property type="entry name" value="Vaccinia Virus protein VP39"/>
    <property type="match status" value="1"/>
</dbReference>
<keyword evidence="3" id="KW-1185">Reference proteome</keyword>
<name>A0A5B8VWH8_9SPHI</name>
<dbReference type="RefSeq" id="WP_147053236.1">
    <property type="nucleotide sequence ID" value="NZ_CP042437.1"/>
</dbReference>
<dbReference type="OrthoDB" id="836632at2"/>
<dbReference type="PROSITE" id="PS01330">
    <property type="entry name" value="PABS_1"/>
    <property type="match status" value="1"/>
</dbReference>
<proteinExistence type="predicted"/>
<feature type="domain" description="Methyltransferase" evidence="1">
    <location>
        <begin position="41"/>
        <end position="136"/>
    </location>
</feature>
<evidence type="ECO:0000313" key="2">
    <source>
        <dbReference type="EMBL" id="QEC76054.1"/>
    </source>
</evidence>
<dbReference type="InterPro" id="IPR041698">
    <property type="entry name" value="Methyltransf_25"/>
</dbReference>
<keyword evidence="2" id="KW-0808">Transferase</keyword>
<sequence>MAASFNNSAGFYDFLSRLVYGKAIINTQLYLIDHIRPNNNILIVGGGTGWILDEITKLHPTGLKITYVEAAKRMMQLSKKRNTGGNEIVFINDVIEGVNLPAGFDVVITPFLFDNFTEGTLNRVFNKIHTLLKPNGLWLNCDFQLKGKCWQAFLLKSMFLFFRLIDGIEANKLPEIEACFNRNNYSPKSERTFFGDFIVARVYRK</sequence>
<dbReference type="Pfam" id="PF13649">
    <property type="entry name" value="Methyltransf_25"/>
    <property type="match status" value="1"/>
</dbReference>
<dbReference type="SUPFAM" id="SSF53335">
    <property type="entry name" value="S-adenosyl-L-methionine-dependent methyltransferases"/>
    <property type="match status" value="1"/>
</dbReference>
<dbReference type="KEGG" id="mgk:FSB76_08875"/>
<dbReference type="GO" id="GO:0008168">
    <property type="term" value="F:methyltransferase activity"/>
    <property type="evidence" value="ECO:0007669"/>
    <property type="project" value="UniProtKB-KW"/>
</dbReference>
<dbReference type="AlphaFoldDB" id="A0A5B8VWH8"/>
<dbReference type="Proteomes" id="UP000321362">
    <property type="component" value="Chromosome"/>
</dbReference>
<accession>A0A5B8VWH8</accession>
<evidence type="ECO:0000259" key="1">
    <source>
        <dbReference type="Pfam" id="PF13649"/>
    </source>
</evidence>
<dbReference type="InterPro" id="IPR030373">
    <property type="entry name" value="PABS_CS"/>
</dbReference>
<gene>
    <name evidence="2" type="ORF">FSB76_08875</name>
</gene>